<organism evidence="2 3">
    <name type="scientific">Marseilla massiliensis</name>
    <dbReference type="NCBI Taxonomy" id="1841864"/>
    <lineage>
        <taxon>Bacteria</taxon>
        <taxon>Pseudomonadati</taxon>
        <taxon>Bacteroidota</taxon>
        <taxon>Bacteroidia</taxon>
        <taxon>Bacteroidales</taxon>
        <taxon>Prevotellaceae</taxon>
        <taxon>Marseilla</taxon>
    </lineage>
</organism>
<dbReference type="Proteomes" id="UP000706891">
    <property type="component" value="Unassembled WGS sequence"/>
</dbReference>
<evidence type="ECO:0000313" key="2">
    <source>
        <dbReference type="EMBL" id="MBM6672979.1"/>
    </source>
</evidence>
<keyword evidence="1" id="KW-0812">Transmembrane</keyword>
<sequence>MNNLKQAALDKSRSYISCLSEAHRMLFDNIRQIFSKTWIFVLALSILSATYFSIHIHAMLYGTNTALTTGICITAVATLCAQVVYLARVMFLINGRPMIWNIKRCTNITACYIGFCFILTLIYAAITYGIVLSKGSVTLAELLPVFYIFGGVSFVIMLIMLPFIYVGLKYIMEPDSKLRKIITKSYVTGLRYWGFIFIALLLATLCTSICGALVSIPTLIVMAANALSVFGVNYLGDPTGLPPYFTVIQFTVITFSSFICLYINIFAIFVCYFLYGSIETKEKEKKEYEKNKNVKE</sequence>
<feature type="transmembrane region" description="Helical" evidence="1">
    <location>
        <begin position="146"/>
        <end position="171"/>
    </location>
</feature>
<evidence type="ECO:0000313" key="3">
    <source>
        <dbReference type="Proteomes" id="UP000706891"/>
    </source>
</evidence>
<dbReference type="RefSeq" id="WP_205103538.1">
    <property type="nucleotide sequence ID" value="NZ_JACJJG010000010.1"/>
</dbReference>
<feature type="transmembrane region" description="Helical" evidence="1">
    <location>
        <begin position="108"/>
        <end position="126"/>
    </location>
</feature>
<keyword evidence="1" id="KW-1133">Transmembrane helix</keyword>
<evidence type="ECO:0000256" key="1">
    <source>
        <dbReference type="SAM" id="Phobius"/>
    </source>
</evidence>
<gene>
    <name evidence="2" type="ORF">H6A34_03700</name>
</gene>
<accession>A0A938WTP9</accession>
<protein>
    <submittedName>
        <fullName evidence="2">Uncharacterized protein</fullName>
    </submittedName>
</protein>
<comment type="caution">
    <text evidence="2">The sequence shown here is derived from an EMBL/GenBank/DDBJ whole genome shotgun (WGS) entry which is preliminary data.</text>
</comment>
<feature type="transmembrane region" description="Helical" evidence="1">
    <location>
        <begin position="33"/>
        <end position="54"/>
    </location>
</feature>
<reference evidence="2" key="1">
    <citation type="submission" date="2020-08" db="EMBL/GenBank/DDBJ databases">
        <authorList>
            <person name="Cejkova D."/>
            <person name="Kubasova T."/>
            <person name="Jahodarova E."/>
            <person name="Rychlik I."/>
        </authorList>
    </citation>
    <scope>NUCLEOTIDE SEQUENCE</scope>
    <source>
        <strain evidence="2">An824</strain>
    </source>
</reference>
<dbReference type="AlphaFoldDB" id="A0A938WTP9"/>
<name>A0A938WTP9_9BACT</name>
<reference evidence="2" key="2">
    <citation type="journal article" date="2021" name="Sci. Rep.">
        <title>The distribution of antibiotic resistance genes in chicken gut microbiota commensals.</title>
        <authorList>
            <person name="Juricova H."/>
            <person name="Matiasovicova J."/>
            <person name="Kubasova T."/>
            <person name="Cejkova D."/>
            <person name="Rychlik I."/>
        </authorList>
    </citation>
    <scope>NUCLEOTIDE SEQUENCE</scope>
    <source>
        <strain evidence="2">An824</strain>
    </source>
</reference>
<feature type="transmembrane region" description="Helical" evidence="1">
    <location>
        <begin position="244"/>
        <end position="275"/>
    </location>
</feature>
<proteinExistence type="predicted"/>
<feature type="transmembrane region" description="Helical" evidence="1">
    <location>
        <begin position="192"/>
        <end position="224"/>
    </location>
</feature>
<keyword evidence="1" id="KW-0472">Membrane</keyword>
<keyword evidence="3" id="KW-1185">Reference proteome</keyword>
<dbReference type="EMBL" id="JACJJG010000010">
    <property type="protein sequence ID" value="MBM6672979.1"/>
    <property type="molecule type" value="Genomic_DNA"/>
</dbReference>
<feature type="transmembrane region" description="Helical" evidence="1">
    <location>
        <begin position="66"/>
        <end position="87"/>
    </location>
</feature>